<gene>
    <name evidence="1" type="ORF">CLV32_3025</name>
</gene>
<comment type="caution">
    <text evidence="1">The sequence shown here is derived from an EMBL/GenBank/DDBJ whole genome shotgun (WGS) entry which is preliminary data.</text>
</comment>
<reference evidence="1 2" key="1">
    <citation type="submission" date="2019-03" db="EMBL/GenBank/DDBJ databases">
        <title>Genomic Encyclopedia of Archaeal and Bacterial Type Strains, Phase II (KMG-II): from individual species to whole genera.</title>
        <authorList>
            <person name="Goeker M."/>
        </authorList>
    </citation>
    <scope>NUCLEOTIDE SEQUENCE [LARGE SCALE GENOMIC DNA]</scope>
    <source>
        <strain evidence="1 2">DSM 19034</strain>
    </source>
</reference>
<dbReference type="RefSeq" id="WP_133556810.1">
    <property type="nucleotide sequence ID" value="NZ_SNWM01000003.1"/>
</dbReference>
<accession>A0A4R6IIW8</accession>
<evidence type="ECO:0000313" key="1">
    <source>
        <dbReference type="EMBL" id="TDO21917.1"/>
    </source>
</evidence>
<dbReference type="AlphaFoldDB" id="A0A4R6IIW8"/>
<dbReference type="Proteomes" id="UP000295499">
    <property type="component" value="Unassembled WGS sequence"/>
</dbReference>
<organism evidence="1 2">
    <name type="scientific">Pedobacter duraquae</name>
    <dbReference type="NCBI Taxonomy" id="425511"/>
    <lineage>
        <taxon>Bacteria</taxon>
        <taxon>Pseudomonadati</taxon>
        <taxon>Bacteroidota</taxon>
        <taxon>Sphingobacteriia</taxon>
        <taxon>Sphingobacteriales</taxon>
        <taxon>Sphingobacteriaceae</taxon>
        <taxon>Pedobacter</taxon>
    </lineage>
</organism>
<proteinExistence type="predicted"/>
<protein>
    <submittedName>
        <fullName evidence="1">Uncharacterized protein</fullName>
    </submittedName>
</protein>
<evidence type="ECO:0000313" key="2">
    <source>
        <dbReference type="Proteomes" id="UP000295499"/>
    </source>
</evidence>
<keyword evidence="2" id="KW-1185">Reference proteome</keyword>
<dbReference type="OrthoDB" id="1273921at2"/>
<sequence>MENTLENKAKFFAQYFAQVVYNNRNYPEEKTQKLDSTLMSYTDKYDFLTLKTLLSIADEDLIHVARLAHERPGHDFKVTRNKDIFYVQTDYDRVGINYFISMMPRYASVCATMNFAKYKDEGFKSYTINIGKVNLSSERPIAYIAIVDYLRSKGYALPWMGLSVEKQIEYGWIKLKEA</sequence>
<dbReference type="EMBL" id="SNWM01000003">
    <property type="protein sequence ID" value="TDO21917.1"/>
    <property type="molecule type" value="Genomic_DNA"/>
</dbReference>
<name>A0A4R6IIW8_9SPHI</name>